<organism evidence="10 11">
    <name type="scientific">Macrostomum lignano</name>
    <dbReference type="NCBI Taxonomy" id="282301"/>
    <lineage>
        <taxon>Eukaryota</taxon>
        <taxon>Metazoa</taxon>
        <taxon>Spiralia</taxon>
        <taxon>Lophotrochozoa</taxon>
        <taxon>Platyhelminthes</taxon>
        <taxon>Rhabditophora</taxon>
        <taxon>Macrostomorpha</taxon>
        <taxon>Macrostomida</taxon>
        <taxon>Macrostomidae</taxon>
        <taxon>Macrostomum</taxon>
    </lineage>
</organism>
<dbReference type="CDD" id="cd09274">
    <property type="entry name" value="RNase_HI_RT_Ty3"/>
    <property type="match status" value="1"/>
</dbReference>
<evidence type="ECO:0000313" key="10">
    <source>
        <dbReference type="EMBL" id="PAA90881.1"/>
    </source>
</evidence>
<dbReference type="Gene3D" id="3.10.10.10">
    <property type="entry name" value="HIV Type 1 Reverse Transcriptase, subunit A, domain 1"/>
    <property type="match status" value="1"/>
</dbReference>
<dbReference type="PROSITE" id="PS50994">
    <property type="entry name" value="INTEGRASE"/>
    <property type="match status" value="1"/>
</dbReference>
<evidence type="ECO:0000256" key="5">
    <source>
        <dbReference type="ARBA" id="ARBA00022801"/>
    </source>
</evidence>
<evidence type="ECO:0000256" key="6">
    <source>
        <dbReference type="ARBA" id="ARBA00022918"/>
    </source>
</evidence>
<dbReference type="OrthoDB" id="6118683at2759"/>
<dbReference type="GO" id="GO:0003964">
    <property type="term" value="F:RNA-directed DNA polymerase activity"/>
    <property type="evidence" value="ECO:0007669"/>
    <property type="project" value="UniProtKB-KW"/>
</dbReference>
<dbReference type="Proteomes" id="UP000215902">
    <property type="component" value="Unassembled WGS sequence"/>
</dbReference>
<dbReference type="CDD" id="cd01647">
    <property type="entry name" value="RT_LTR"/>
    <property type="match status" value="1"/>
</dbReference>
<dbReference type="GO" id="GO:0015074">
    <property type="term" value="P:DNA integration"/>
    <property type="evidence" value="ECO:0007669"/>
    <property type="project" value="InterPro"/>
</dbReference>
<name>A0A267GXW3_9PLAT</name>
<dbReference type="InterPro" id="IPR043128">
    <property type="entry name" value="Rev_trsase/Diguanyl_cyclase"/>
</dbReference>
<dbReference type="InterPro" id="IPR012337">
    <property type="entry name" value="RNaseH-like_sf"/>
</dbReference>
<dbReference type="InterPro" id="IPR041588">
    <property type="entry name" value="Integrase_H2C2"/>
</dbReference>
<reference evidence="10 11" key="1">
    <citation type="submission" date="2017-06" db="EMBL/GenBank/DDBJ databases">
        <title>A platform for efficient transgenesis in Macrostomum lignano, a flatworm model organism for stem cell research.</title>
        <authorList>
            <person name="Berezikov E."/>
        </authorList>
    </citation>
    <scope>NUCLEOTIDE SEQUENCE [LARGE SCALE GENOMIC DNA]</scope>
    <source>
        <strain evidence="10">DV1</strain>
        <tissue evidence="10">Whole organism</tissue>
    </source>
</reference>
<dbReference type="EMBL" id="NIVC01000102">
    <property type="protein sequence ID" value="PAA90881.1"/>
    <property type="molecule type" value="Genomic_DNA"/>
</dbReference>
<dbReference type="Pfam" id="PF00078">
    <property type="entry name" value="RVT_1"/>
    <property type="match status" value="1"/>
</dbReference>
<evidence type="ECO:0008006" key="12">
    <source>
        <dbReference type="Google" id="ProtNLM"/>
    </source>
</evidence>
<gene>
    <name evidence="10" type="ORF">BOX15_Mlig004214g1</name>
</gene>
<keyword evidence="5" id="KW-0378">Hydrolase</keyword>
<keyword evidence="2" id="KW-0548">Nucleotidyltransferase</keyword>
<dbReference type="InterPro" id="IPR043502">
    <property type="entry name" value="DNA/RNA_pol_sf"/>
</dbReference>
<dbReference type="FunFam" id="3.30.70.270:FF:000020">
    <property type="entry name" value="Transposon Tf2-6 polyprotein-like Protein"/>
    <property type="match status" value="1"/>
</dbReference>
<dbReference type="GO" id="GO:0003676">
    <property type="term" value="F:nucleic acid binding"/>
    <property type="evidence" value="ECO:0007669"/>
    <property type="project" value="InterPro"/>
</dbReference>
<dbReference type="Gene3D" id="3.30.70.270">
    <property type="match status" value="2"/>
</dbReference>
<dbReference type="Pfam" id="PF00665">
    <property type="entry name" value="rve"/>
    <property type="match status" value="1"/>
</dbReference>
<sequence length="1365" mass="156851">MADSGSLKPPAPFSFDENKAEKWRKWINGFKLFLTATMREKEADEVKTAILLTALGEQGRDIYDTLDLTEGNSFDQIVAAFEKFCKPLDCETFERYKFRMRTQQQFEEFDHYLGELRTLIKQCNFAKPMASETIENAILRDQIVYGVHNPSVRERLLEQDKLTLEKAIVLCRACEASKVQAQKMIGKACENPRPSVDTVKKMAPTAKHQRNRVRNSSQGSRKDSHQGRTSCRYCGKQHTFGSKHCPAFGKLCSNCGRKNHFKAMCQQKFRNNPTRHVRLVDEHDDENDEDTGGSLTKSWAVSSVASSDQMAGNNENKTARTNSKTIASVLVEDRQLISFKIDTGADVNIMSAKRLRQITKKEYREDRSTQLVVYNKQRLTVLGQIQLLLRHQNEEIQAKFFVIAEDNMPLLETNTAESLGLIRILHAVQQDVPVSEEPLTKEVILKEYADVFEGLGCLPGTHHIVLQTNAVPRVQGPRKVPFAALKALRDELHRLSEQGMISQCSHPTEWVSNVVVVWKPDSSVRLCLDPQSLNEFIIRDRYPIPSYNEIISKMTGAKFFSTFDATAGFHQVALDHESSLLTAFHTPFGVYRWNRLPFGLKDAPEAYQRKIREEITSHVANSANYIDDIIVWGRTRKEHDDSVRQLLQQCKDKNLKLNKTKAKIGQRELKFLGHILTSEGVKIDPEKIRSIKDMPHPNSYSQISEKAAQLQRFIGSANFLSKFIPNFSALASPLRQLLKKDVAWNWGKRQEEAYEAIKESLCKAPLLGQFNPDQSVILSVDASKDGLGAALMQDGHVIEYASSSMTPAQKKYAQIEKEFLAIVFGCRRFRQYLWGRHVQVESDHKPLQFIMKKPLSELSARLQRLALKIQEFDLNVTYVPGKELYLADTLSRAYLKSVHSSNDIDDDIQCQILGVARVCLPDNLLKDIQHHTNADDLCHKLKDQIREGWPDAKSQIAEELKPFWNIRHELMENDRLIYKSSKIFIPDAMRRQMLQILHESHQGVEKTLMKATESVFWPRMRHDIEQYISSCEKCQSYQALHQKESMKMVEIPEYPFQECGTDIFYWKGETHIVLVDRLSRWICTDKITTTSAECVIKQLSQYFATYGTPEVIRCDNGPPFGSNRFKEFAEQKGIRIRTSSPKYPQSNGLSERAVQTVKGFLNKAEDINCALLHYRNTPIERGLPTPAELVMGRKLRYQLPLPIEQLKPRQVWTKRELEILAEKNSKQAFYYNRTARDLRPFKEGDQVWMQEDRRQWIPAEIVKPDVTDPDRSYKVRTATGREFRRNRRFLAKRNTDRRMQTIPEYSRIQLPNQDSNNGTIQTYSSDAHASDTVHNSQLDSGKSGGTKYITRYGREVKPTQFYKAS</sequence>
<keyword evidence="11" id="KW-1185">Reference proteome</keyword>
<protein>
    <recommendedName>
        <fullName evidence="12">Reverse transcriptase</fullName>
    </recommendedName>
</protein>
<dbReference type="STRING" id="282301.A0A267GXW3"/>
<dbReference type="InterPro" id="IPR000477">
    <property type="entry name" value="RT_dom"/>
</dbReference>
<dbReference type="InterPro" id="IPR041373">
    <property type="entry name" value="RT_RNaseH"/>
</dbReference>
<dbReference type="InterPro" id="IPR036397">
    <property type="entry name" value="RNaseH_sf"/>
</dbReference>
<dbReference type="Gene3D" id="1.10.340.70">
    <property type="match status" value="1"/>
</dbReference>
<evidence type="ECO:0000259" key="8">
    <source>
        <dbReference type="PROSITE" id="PS50878"/>
    </source>
</evidence>
<feature type="domain" description="Integrase catalytic" evidence="9">
    <location>
        <begin position="1051"/>
        <end position="1216"/>
    </location>
</feature>
<dbReference type="FunFam" id="1.10.340.70:FF:000004">
    <property type="entry name" value="Retrovirus-related Pol polyprotein from transposon 297-like Protein"/>
    <property type="match status" value="1"/>
</dbReference>
<dbReference type="SUPFAM" id="SSF53098">
    <property type="entry name" value="Ribonuclease H-like"/>
    <property type="match status" value="1"/>
</dbReference>
<evidence type="ECO:0000256" key="2">
    <source>
        <dbReference type="ARBA" id="ARBA00022695"/>
    </source>
</evidence>
<feature type="region of interest" description="Disordered" evidence="7">
    <location>
        <begin position="1303"/>
        <end position="1347"/>
    </location>
</feature>
<dbReference type="Pfam" id="PF17917">
    <property type="entry name" value="RT_RNaseH"/>
    <property type="match status" value="1"/>
</dbReference>
<keyword evidence="4" id="KW-0255">Endonuclease</keyword>
<evidence type="ECO:0000256" key="1">
    <source>
        <dbReference type="ARBA" id="ARBA00022679"/>
    </source>
</evidence>
<accession>A0A267GXW3</accession>
<evidence type="ECO:0000256" key="7">
    <source>
        <dbReference type="SAM" id="MobiDB-lite"/>
    </source>
</evidence>
<feature type="compositionally biased region" description="Polar residues" evidence="7">
    <location>
        <begin position="1309"/>
        <end position="1340"/>
    </location>
</feature>
<dbReference type="PANTHER" id="PTHR37984">
    <property type="entry name" value="PROTEIN CBG26694"/>
    <property type="match status" value="1"/>
</dbReference>
<dbReference type="PROSITE" id="PS50878">
    <property type="entry name" value="RT_POL"/>
    <property type="match status" value="1"/>
</dbReference>
<dbReference type="InterPro" id="IPR050951">
    <property type="entry name" value="Retrovirus_Pol_polyprotein"/>
</dbReference>
<keyword evidence="3" id="KW-0540">Nuclease</keyword>
<evidence type="ECO:0000313" key="11">
    <source>
        <dbReference type="Proteomes" id="UP000215902"/>
    </source>
</evidence>
<evidence type="ECO:0000259" key="9">
    <source>
        <dbReference type="PROSITE" id="PS50994"/>
    </source>
</evidence>
<proteinExistence type="predicted"/>
<dbReference type="GO" id="GO:0016787">
    <property type="term" value="F:hydrolase activity"/>
    <property type="evidence" value="ECO:0007669"/>
    <property type="project" value="UniProtKB-KW"/>
</dbReference>
<evidence type="ECO:0000256" key="3">
    <source>
        <dbReference type="ARBA" id="ARBA00022722"/>
    </source>
</evidence>
<dbReference type="GO" id="GO:0004519">
    <property type="term" value="F:endonuclease activity"/>
    <property type="evidence" value="ECO:0007669"/>
    <property type="project" value="UniProtKB-KW"/>
</dbReference>
<feature type="region of interest" description="Disordered" evidence="7">
    <location>
        <begin position="193"/>
        <end position="229"/>
    </location>
</feature>
<dbReference type="SUPFAM" id="SSF56672">
    <property type="entry name" value="DNA/RNA polymerases"/>
    <property type="match status" value="1"/>
</dbReference>
<dbReference type="Pfam" id="PF17921">
    <property type="entry name" value="Integrase_H2C2"/>
    <property type="match status" value="1"/>
</dbReference>
<dbReference type="InterPro" id="IPR001584">
    <property type="entry name" value="Integrase_cat-core"/>
</dbReference>
<comment type="caution">
    <text evidence="10">The sequence shown here is derived from an EMBL/GenBank/DDBJ whole genome shotgun (WGS) entry which is preliminary data.</text>
</comment>
<evidence type="ECO:0000256" key="4">
    <source>
        <dbReference type="ARBA" id="ARBA00022759"/>
    </source>
</evidence>
<keyword evidence="6" id="KW-0695">RNA-directed DNA polymerase</keyword>
<dbReference type="Gene3D" id="3.30.420.10">
    <property type="entry name" value="Ribonuclease H-like superfamily/Ribonuclease H"/>
    <property type="match status" value="1"/>
</dbReference>
<dbReference type="PANTHER" id="PTHR37984:SF8">
    <property type="entry name" value="CCHC-TYPE DOMAIN-CONTAINING PROTEIN"/>
    <property type="match status" value="1"/>
</dbReference>
<dbReference type="FunFam" id="3.30.420.10:FF:000063">
    <property type="entry name" value="Retrovirus-related Pol polyprotein from transposon 297-like Protein"/>
    <property type="match status" value="1"/>
</dbReference>
<feature type="domain" description="Reverse transcriptase" evidence="8">
    <location>
        <begin position="498"/>
        <end position="676"/>
    </location>
</feature>
<keyword evidence="1" id="KW-0808">Transferase</keyword>